<dbReference type="GO" id="GO:0008623">
    <property type="term" value="C:CHRAC"/>
    <property type="evidence" value="ECO:0007669"/>
    <property type="project" value="TreeGrafter"/>
</dbReference>
<keyword evidence="4" id="KW-1185">Reference proteome</keyword>
<evidence type="ECO:0000256" key="1">
    <source>
        <dbReference type="PROSITE-ProRule" id="PRU00475"/>
    </source>
</evidence>
<name>A0AAV8X889_9CUCU</name>
<organism evidence="3 4">
    <name type="scientific">Rhamnusium bicolor</name>
    <dbReference type="NCBI Taxonomy" id="1586634"/>
    <lineage>
        <taxon>Eukaryota</taxon>
        <taxon>Metazoa</taxon>
        <taxon>Ecdysozoa</taxon>
        <taxon>Arthropoda</taxon>
        <taxon>Hexapoda</taxon>
        <taxon>Insecta</taxon>
        <taxon>Pterygota</taxon>
        <taxon>Neoptera</taxon>
        <taxon>Endopterygota</taxon>
        <taxon>Coleoptera</taxon>
        <taxon>Polyphaga</taxon>
        <taxon>Cucujiformia</taxon>
        <taxon>Chrysomeloidea</taxon>
        <taxon>Cerambycidae</taxon>
        <taxon>Lepturinae</taxon>
        <taxon>Rhagiini</taxon>
        <taxon>Rhamnusium</taxon>
    </lineage>
</organism>
<comment type="subcellular location">
    <subcellularLocation>
        <location evidence="1">Nucleus</location>
    </subcellularLocation>
</comment>
<evidence type="ECO:0000259" key="2">
    <source>
        <dbReference type="PROSITE" id="PS51136"/>
    </source>
</evidence>
<dbReference type="GO" id="GO:0000228">
    <property type="term" value="C:nuclear chromosome"/>
    <property type="evidence" value="ECO:0007669"/>
    <property type="project" value="TreeGrafter"/>
</dbReference>
<comment type="caution">
    <text evidence="3">The sequence shown here is derived from an EMBL/GenBank/DDBJ whole genome shotgun (WGS) entry which is preliminary data.</text>
</comment>
<dbReference type="GO" id="GO:0045740">
    <property type="term" value="P:positive regulation of DNA replication"/>
    <property type="evidence" value="ECO:0007669"/>
    <property type="project" value="TreeGrafter"/>
</dbReference>
<dbReference type="GO" id="GO:0003677">
    <property type="term" value="F:DNA binding"/>
    <property type="evidence" value="ECO:0007669"/>
    <property type="project" value="TreeGrafter"/>
</dbReference>
<evidence type="ECO:0000313" key="3">
    <source>
        <dbReference type="EMBL" id="KAJ8934183.1"/>
    </source>
</evidence>
<dbReference type="GO" id="GO:0006355">
    <property type="term" value="P:regulation of DNA-templated transcription"/>
    <property type="evidence" value="ECO:0007669"/>
    <property type="project" value="TreeGrafter"/>
</dbReference>
<accession>A0AAV8X889</accession>
<evidence type="ECO:0000313" key="4">
    <source>
        <dbReference type="Proteomes" id="UP001162156"/>
    </source>
</evidence>
<dbReference type="AlphaFoldDB" id="A0AAV8X889"/>
<dbReference type="PROSITE" id="PS51136">
    <property type="entry name" value="WAC"/>
    <property type="match status" value="1"/>
</dbReference>
<dbReference type="InterPro" id="IPR013136">
    <property type="entry name" value="WSTF_Acf1_Cbp146"/>
</dbReference>
<gene>
    <name evidence="3" type="ORF">NQ314_013537</name>
</gene>
<proteinExistence type="predicted"/>
<keyword evidence="1" id="KW-0539">Nucleus</keyword>
<sequence length="121" mass="13997">MYYIKEFSERMFLCNSMVWTCSMTGKSNLTYQEALESEENAKQSLKEFPVELRIPILFLASKTKRSSFGDMAEDVFAYAKDRYFIGENLETSFTGNKWKDSHVLQVIAPTDEQLKNIPKNG</sequence>
<dbReference type="PANTHER" id="PTHR46510">
    <property type="entry name" value="BROMODOMAIN ADJACENT TO ZINC FINGER DOMAIN PROTEIN 1A"/>
    <property type="match status" value="1"/>
</dbReference>
<reference evidence="3" key="1">
    <citation type="journal article" date="2023" name="Insect Mol. Biol.">
        <title>Genome sequencing provides insights into the evolution of gene families encoding plant cell wall-degrading enzymes in longhorned beetles.</title>
        <authorList>
            <person name="Shin N.R."/>
            <person name="Okamura Y."/>
            <person name="Kirsch R."/>
            <person name="Pauchet Y."/>
        </authorList>
    </citation>
    <scope>NUCLEOTIDE SEQUENCE</scope>
    <source>
        <strain evidence="3">RBIC_L_NR</strain>
    </source>
</reference>
<dbReference type="GO" id="GO:0031445">
    <property type="term" value="P:regulation of heterochromatin formation"/>
    <property type="evidence" value="ECO:0007669"/>
    <property type="project" value="TreeGrafter"/>
</dbReference>
<dbReference type="Pfam" id="PF10537">
    <property type="entry name" value="WAC_Acf1_DNA_bd"/>
    <property type="match status" value="1"/>
</dbReference>
<dbReference type="GO" id="GO:0006338">
    <property type="term" value="P:chromatin remodeling"/>
    <property type="evidence" value="ECO:0007669"/>
    <property type="project" value="InterPro"/>
</dbReference>
<feature type="domain" description="WAC" evidence="2">
    <location>
        <begin position="1"/>
        <end position="97"/>
    </location>
</feature>
<dbReference type="EMBL" id="JANEYF010003761">
    <property type="protein sequence ID" value="KAJ8934183.1"/>
    <property type="molecule type" value="Genomic_DNA"/>
</dbReference>
<protein>
    <recommendedName>
        <fullName evidence="2">WAC domain-containing protein</fullName>
    </recommendedName>
</protein>
<dbReference type="PANTHER" id="PTHR46510:SF1">
    <property type="entry name" value="BROMODOMAIN ADJACENT TO ZINC FINGER DOMAIN PROTEIN 1A"/>
    <property type="match status" value="1"/>
</dbReference>
<dbReference type="InterPro" id="IPR047171">
    <property type="entry name" value="BAZ1A"/>
</dbReference>
<dbReference type="Proteomes" id="UP001162156">
    <property type="component" value="Unassembled WGS sequence"/>
</dbReference>